<keyword evidence="2" id="KW-1185">Reference proteome</keyword>
<protein>
    <submittedName>
        <fullName evidence="1">Uncharacterized protein</fullName>
    </submittedName>
</protein>
<comment type="caution">
    <text evidence="1">The sequence shown here is derived from an EMBL/GenBank/DDBJ whole genome shotgun (WGS) entry which is preliminary data.</text>
</comment>
<organism evidence="1 2">
    <name type="scientific">Ornithinibacter aureus</name>
    <dbReference type="NCBI Taxonomy" id="622664"/>
    <lineage>
        <taxon>Bacteria</taxon>
        <taxon>Bacillati</taxon>
        <taxon>Actinomycetota</taxon>
        <taxon>Actinomycetes</taxon>
        <taxon>Micrococcales</taxon>
        <taxon>Intrasporangiaceae</taxon>
        <taxon>Ornithinibacter</taxon>
    </lineage>
</organism>
<evidence type="ECO:0000313" key="1">
    <source>
        <dbReference type="EMBL" id="GAA4399080.1"/>
    </source>
</evidence>
<reference evidence="2" key="1">
    <citation type="journal article" date="2019" name="Int. J. Syst. Evol. Microbiol.">
        <title>The Global Catalogue of Microorganisms (GCM) 10K type strain sequencing project: providing services to taxonomists for standard genome sequencing and annotation.</title>
        <authorList>
            <consortium name="The Broad Institute Genomics Platform"/>
            <consortium name="The Broad Institute Genome Sequencing Center for Infectious Disease"/>
            <person name="Wu L."/>
            <person name="Ma J."/>
        </authorList>
    </citation>
    <scope>NUCLEOTIDE SEQUENCE [LARGE SCALE GENOMIC DNA]</scope>
    <source>
        <strain evidence="2">JCM 17738</strain>
    </source>
</reference>
<dbReference type="RefSeq" id="WP_159899761.1">
    <property type="nucleotide sequence ID" value="NZ_BAABFX010000033.1"/>
</dbReference>
<proteinExistence type="predicted"/>
<evidence type="ECO:0000313" key="2">
    <source>
        <dbReference type="Proteomes" id="UP001500390"/>
    </source>
</evidence>
<dbReference type="EMBL" id="BAABFX010000033">
    <property type="protein sequence ID" value="GAA4399080.1"/>
    <property type="molecule type" value="Genomic_DNA"/>
</dbReference>
<dbReference type="Proteomes" id="UP001500390">
    <property type="component" value="Unassembled WGS sequence"/>
</dbReference>
<accession>A0ABP8K103</accession>
<sequence>MTARRLTEELAAWSASLAAHEYPPVILERLALFTVDGLVPLDWADQEARQRQASERHLRALKALEARQHELLARSTATVRRHTEPFVRWAP</sequence>
<gene>
    <name evidence="1" type="ORF">GCM10023153_24720</name>
</gene>
<name>A0ABP8K103_9MICO</name>